<evidence type="ECO:0000313" key="7">
    <source>
        <dbReference type="Proteomes" id="UP000267250"/>
    </source>
</evidence>
<evidence type="ECO:0000256" key="5">
    <source>
        <dbReference type="ARBA" id="ARBA00023014"/>
    </source>
</evidence>
<dbReference type="KEGG" id="aft:BBF96_11975"/>
<dbReference type="Proteomes" id="UP000267250">
    <property type="component" value="Chromosome"/>
</dbReference>
<dbReference type="GO" id="GO:0005829">
    <property type="term" value="C:cytosol"/>
    <property type="evidence" value="ECO:0007669"/>
    <property type="project" value="TreeGrafter"/>
</dbReference>
<reference evidence="6 7" key="1">
    <citation type="submission" date="2016-07" db="EMBL/GenBank/DDBJ databases">
        <title>Genome and transcriptome analysis of iron-reducing fermentative bacteria Anoxybacter fermentans.</title>
        <authorList>
            <person name="Zeng X."/>
            <person name="Shao Z."/>
        </authorList>
    </citation>
    <scope>NUCLEOTIDE SEQUENCE [LARGE SCALE GENOMIC DNA]</scope>
    <source>
        <strain evidence="6 7">DY22613</strain>
    </source>
</reference>
<dbReference type="InterPro" id="IPR051198">
    <property type="entry name" value="BchE-like"/>
</dbReference>
<dbReference type="EMBL" id="CP016379">
    <property type="protein sequence ID" value="AZR74049.1"/>
    <property type="molecule type" value="Genomic_DNA"/>
</dbReference>
<dbReference type="PANTHER" id="PTHR43409:SF7">
    <property type="entry name" value="BLL1977 PROTEIN"/>
    <property type="match status" value="1"/>
</dbReference>
<sequence>MGLVNYYLLLQRRDSFFFRKIPIQRKIQININDDIFIIPTKESKKRAIRFAEEIRRCNLKITFRINLRADSLGVEDENIIIKLKEAGLIDVFVGIEGGTNETLKNYNKKVVPSQNITMLKMLQKHDVLDPTCGFITFNPFTTIE</sequence>
<dbReference type="SUPFAM" id="SSF102114">
    <property type="entry name" value="Radical SAM enzymes"/>
    <property type="match status" value="1"/>
</dbReference>
<evidence type="ECO:0000256" key="1">
    <source>
        <dbReference type="ARBA" id="ARBA00001966"/>
    </source>
</evidence>
<protein>
    <recommendedName>
        <fullName evidence="8">Radical SAM core domain-containing protein</fullName>
    </recommendedName>
</protein>
<evidence type="ECO:0008006" key="8">
    <source>
        <dbReference type="Google" id="ProtNLM"/>
    </source>
</evidence>
<comment type="cofactor">
    <cofactor evidence="1">
        <name>[4Fe-4S] cluster</name>
        <dbReference type="ChEBI" id="CHEBI:49883"/>
    </cofactor>
</comment>
<evidence type="ECO:0000256" key="3">
    <source>
        <dbReference type="ARBA" id="ARBA00022723"/>
    </source>
</evidence>
<dbReference type="AlphaFoldDB" id="A0A3Q9HRF0"/>
<proteinExistence type="predicted"/>
<evidence type="ECO:0000313" key="6">
    <source>
        <dbReference type="EMBL" id="AZR74049.1"/>
    </source>
</evidence>
<evidence type="ECO:0000256" key="2">
    <source>
        <dbReference type="ARBA" id="ARBA00022691"/>
    </source>
</evidence>
<keyword evidence="3" id="KW-0479">Metal-binding</keyword>
<keyword evidence="2" id="KW-0949">S-adenosyl-L-methionine</keyword>
<dbReference type="GO" id="GO:0051536">
    <property type="term" value="F:iron-sulfur cluster binding"/>
    <property type="evidence" value="ECO:0007669"/>
    <property type="project" value="UniProtKB-KW"/>
</dbReference>
<dbReference type="GO" id="GO:0046872">
    <property type="term" value="F:metal ion binding"/>
    <property type="evidence" value="ECO:0007669"/>
    <property type="project" value="UniProtKB-KW"/>
</dbReference>
<gene>
    <name evidence="6" type="ORF">BBF96_11975</name>
</gene>
<keyword evidence="4" id="KW-0408">Iron</keyword>
<keyword evidence="7" id="KW-1185">Reference proteome</keyword>
<organism evidence="6 7">
    <name type="scientific">Anoxybacter fermentans</name>
    <dbReference type="NCBI Taxonomy" id="1323375"/>
    <lineage>
        <taxon>Bacteria</taxon>
        <taxon>Bacillati</taxon>
        <taxon>Bacillota</taxon>
        <taxon>Clostridia</taxon>
        <taxon>Halanaerobiales</taxon>
        <taxon>Anoxybacter</taxon>
    </lineage>
</organism>
<accession>A0A3Q9HRF0</accession>
<keyword evidence="5" id="KW-0411">Iron-sulfur</keyword>
<name>A0A3Q9HRF0_9FIRM</name>
<dbReference type="PANTHER" id="PTHR43409">
    <property type="entry name" value="ANAEROBIC MAGNESIUM-PROTOPORPHYRIN IX MONOMETHYL ESTER CYCLASE-RELATED"/>
    <property type="match status" value="1"/>
</dbReference>
<evidence type="ECO:0000256" key="4">
    <source>
        <dbReference type="ARBA" id="ARBA00023004"/>
    </source>
</evidence>
<dbReference type="InterPro" id="IPR058240">
    <property type="entry name" value="rSAM_sf"/>
</dbReference>